<dbReference type="RefSeq" id="WP_286337204.1">
    <property type="nucleotide sequence ID" value="NZ_AP027370.1"/>
</dbReference>
<reference evidence="2 3" key="1">
    <citation type="submission" date="2023-03" db="EMBL/GenBank/DDBJ databases">
        <title>Description of Hydrogenimonas sp. ISO32.</title>
        <authorList>
            <person name="Mino S."/>
            <person name="Fukazawa S."/>
            <person name="Sawabe T."/>
        </authorList>
    </citation>
    <scope>NUCLEOTIDE SEQUENCE [LARGE SCALE GENOMIC DNA]</scope>
    <source>
        <strain evidence="2 3">ISO32</strain>
    </source>
</reference>
<dbReference type="Proteomes" id="UP001321445">
    <property type="component" value="Chromosome"/>
</dbReference>
<dbReference type="InterPro" id="IPR027417">
    <property type="entry name" value="P-loop_NTPase"/>
</dbReference>
<name>A0ABN6WSF6_9BACT</name>
<protein>
    <recommendedName>
        <fullName evidence="1">AAA+ ATPase domain-containing protein</fullName>
    </recommendedName>
</protein>
<dbReference type="InterPro" id="IPR049945">
    <property type="entry name" value="AAA_22"/>
</dbReference>
<dbReference type="EMBL" id="AP027370">
    <property type="protein sequence ID" value="BDY11989.1"/>
    <property type="molecule type" value="Genomic_DNA"/>
</dbReference>
<gene>
    <name evidence="2" type="ORF">HCR_03010</name>
</gene>
<dbReference type="PANTHER" id="PTHR35894:SF1">
    <property type="entry name" value="PHOSPHORIBULOKINASE _ URIDINE KINASE FAMILY"/>
    <property type="match status" value="1"/>
</dbReference>
<proteinExistence type="predicted"/>
<sequence>MSKYRELQKIFIDRIEVSQYIGLDTSILFYNKLQESIAKPLKMILLYGKPGTGKSVLINKIYHDAKSDQNVHLIATPIQNEDEFIRTLYSFLVPNQTVPENLTYNRFIDICNAMRDQRHITVLLDEAQLYSPSMLEKIRLISDTRTIKFVVSLHKTEKEDLIAKEHFQSRIWETIELKNGTIHDTGMYIQKKLVQQNYFEIANMFNKSNVKLIHRFTGGNYREINKLMFTLFEIYDYYESNKPSKISGRHIKKKFIEMGALKLGYIHA</sequence>
<dbReference type="PANTHER" id="PTHR35894">
    <property type="entry name" value="GENERAL SECRETION PATHWAY PROTEIN A-RELATED"/>
    <property type="match status" value="1"/>
</dbReference>
<feature type="domain" description="AAA+ ATPase" evidence="1">
    <location>
        <begin position="40"/>
        <end position="177"/>
    </location>
</feature>
<dbReference type="InterPro" id="IPR003593">
    <property type="entry name" value="AAA+_ATPase"/>
</dbReference>
<dbReference type="Pfam" id="PF13401">
    <property type="entry name" value="AAA_22"/>
    <property type="match status" value="1"/>
</dbReference>
<evidence type="ECO:0000313" key="2">
    <source>
        <dbReference type="EMBL" id="BDY11989.1"/>
    </source>
</evidence>
<keyword evidence="3" id="KW-1185">Reference proteome</keyword>
<organism evidence="2 3">
    <name type="scientific">Hydrogenimonas cancrithermarum</name>
    <dbReference type="NCBI Taxonomy" id="2993563"/>
    <lineage>
        <taxon>Bacteria</taxon>
        <taxon>Pseudomonadati</taxon>
        <taxon>Campylobacterota</taxon>
        <taxon>Epsilonproteobacteria</taxon>
        <taxon>Campylobacterales</taxon>
        <taxon>Hydrogenimonadaceae</taxon>
        <taxon>Hydrogenimonas</taxon>
    </lineage>
</organism>
<dbReference type="InterPro" id="IPR052026">
    <property type="entry name" value="ExeA_AAA_ATPase_DNA-bind"/>
</dbReference>
<evidence type="ECO:0000259" key="1">
    <source>
        <dbReference type="SMART" id="SM00382"/>
    </source>
</evidence>
<evidence type="ECO:0000313" key="3">
    <source>
        <dbReference type="Proteomes" id="UP001321445"/>
    </source>
</evidence>
<dbReference type="Gene3D" id="3.40.50.300">
    <property type="entry name" value="P-loop containing nucleotide triphosphate hydrolases"/>
    <property type="match status" value="1"/>
</dbReference>
<accession>A0ABN6WSF6</accession>
<dbReference type="SMART" id="SM00382">
    <property type="entry name" value="AAA"/>
    <property type="match status" value="1"/>
</dbReference>
<dbReference type="SUPFAM" id="SSF52540">
    <property type="entry name" value="P-loop containing nucleoside triphosphate hydrolases"/>
    <property type="match status" value="1"/>
</dbReference>